<evidence type="ECO:0000256" key="2">
    <source>
        <dbReference type="PROSITE-ProRule" id="PRU00335"/>
    </source>
</evidence>
<dbReference type="PANTHER" id="PTHR30055:SF178">
    <property type="entry name" value="POSSIBLE TRANSCRIPTIONAL REGULATORY PROTEIN"/>
    <property type="match status" value="1"/>
</dbReference>
<evidence type="ECO:0000256" key="1">
    <source>
        <dbReference type="ARBA" id="ARBA00023125"/>
    </source>
</evidence>
<evidence type="ECO:0000313" key="4">
    <source>
        <dbReference type="EMBL" id="MBB6431009.1"/>
    </source>
</evidence>
<name>A0A7X0LLK6_9BACT</name>
<feature type="domain" description="HTH tetR-type" evidence="3">
    <location>
        <begin position="18"/>
        <end position="78"/>
    </location>
</feature>
<dbReference type="GO" id="GO:0003700">
    <property type="term" value="F:DNA-binding transcription factor activity"/>
    <property type="evidence" value="ECO:0007669"/>
    <property type="project" value="TreeGrafter"/>
</dbReference>
<dbReference type="InterPro" id="IPR041483">
    <property type="entry name" value="TetR_C_34"/>
</dbReference>
<dbReference type="RefSeq" id="WP_184678506.1">
    <property type="nucleotide sequence ID" value="NZ_JACHGY010000001.1"/>
</dbReference>
<gene>
    <name evidence="4" type="ORF">HNQ40_002815</name>
</gene>
<dbReference type="Pfam" id="PF17929">
    <property type="entry name" value="TetR_C_34"/>
    <property type="match status" value="1"/>
</dbReference>
<dbReference type="Pfam" id="PF00440">
    <property type="entry name" value="TetR_N"/>
    <property type="match status" value="1"/>
</dbReference>
<sequence>MTESDPTWQRARSDEQRAQRREAILDAAAQLLDEGGVENAGLNAIARQAGLSKPTLYLYFESREAVLLELVLRDYDRWVEPTAKEIGALSPSDADAACLEIADRLAATLTAQPRLAQLLHSLASVLERNVSTETIITFKLTIHEATAPLLQAMADKLGIPTEAAMAIYWQWGIAVAGAWPHGHPSHPVAEALKDPRLAHMGIEFQTMIRDMAIALLRNGVRENSADT</sequence>
<evidence type="ECO:0000259" key="3">
    <source>
        <dbReference type="PROSITE" id="PS50977"/>
    </source>
</evidence>
<keyword evidence="5" id="KW-1185">Reference proteome</keyword>
<dbReference type="AlphaFoldDB" id="A0A7X0LLK6"/>
<evidence type="ECO:0000313" key="5">
    <source>
        <dbReference type="Proteomes" id="UP000541810"/>
    </source>
</evidence>
<reference evidence="4 5" key="1">
    <citation type="submission" date="2020-08" db="EMBL/GenBank/DDBJ databases">
        <title>Genomic Encyclopedia of Type Strains, Phase IV (KMG-IV): sequencing the most valuable type-strain genomes for metagenomic binning, comparative biology and taxonomic classification.</title>
        <authorList>
            <person name="Goeker M."/>
        </authorList>
    </citation>
    <scope>NUCLEOTIDE SEQUENCE [LARGE SCALE GENOMIC DNA]</scope>
    <source>
        <strain evidence="4 5">DSM 103725</strain>
    </source>
</reference>
<organism evidence="4 5">
    <name type="scientific">Algisphaera agarilytica</name>
    <dbReference type="NCBI Taxonomy" id="1385975"/>
    <lineage>
        <taxon>Bacteria</taxon>
        <taxon>Pseudomonadati</taxon>
        <taxon>Planctomycetota</taxon>
        <taxon>Phycisphaerae</taxon>
        <taxon>Phycisphaerales</taxon>
        <taxon>Phycisphaeraceae</taxon>
        <taxon>Algisphaera</taxon>
    </lineage>
</organism>
<dbReference type="Gene3D" id="1.10.357.10">
    <property type="entry name" value="Tetracycline Repressor, domain 2"/>
    <property type="match status" value="1"/>
</dbReference>
<dbReference type="GO" id="GO:0000976">
    <property type="term" value="F:transcription cis-regulatory region binding"/>
    <property type="evidence" value="ECO:0007669"/>
    <property type="project" value="TreeGrafter"/>
</dbReference>
<dbReference type="SUPFAM" id="SSF46689">
    <property type="entry name" value="Homeodomain-like"/>
    <property type="match status" value="1"/>
</dbReference>
<protein>
    <submittedName>
        <fullName evidence="4">AcrR family transcriptional regulator</fullName>
    </submittedName>
</protein>
<proteinExistence type="predicted"/>
<dbReference type="Proteomes" id="UP000541810">
    <property type="component" value="Unassembled WGS sequence"/>
</dbReference>
<dbReference type="InterPro" id="IPR001647">
    <property type="entry name" value="HTH_TetR"/>
</dbReference>
<feature type="DNA-binding region" description="H-T-H motif" evidence="2">
    <location>
        <begin position="41"/>
        <end position="60"/>
    </location>
</feature>
<dbReference type="InterPro" id="IPR050109">
    <property type="entry name" value="HTH-type_TetR-like_transc_reg"/>
</dbReference>
<keyword evidence="1 2" id="KW-0238">DNA-binding</keyword>
<comment type="caution">
    <text evidence="4">The sequence shown here is derived from an EMBL/GenBank/DDBJ whole genome shotgun (WGS) entry which is preliminary data.</text>
</comment>
<dbReference type="PRINTS" id="PR00455">
    <property type="entry name" value="HTHTETR"/>
</dbReference>
<dbReference type="InterPro" id="IPR009057">
    <property type="entry name" value="Homeodomain-like_sf"/>
</dbReference>
<dbReference type="PANTHER" id="PTHR30055">
    <property type="entry name" value="HTH-TYPE TRANSCRIPTIONAL REGULATOR RUTR"/>
    <property type="match status" value="1"/>
</dbReference>
<dbReference type="EMBL" id="JACHGY010000001">
    <property type="protein sequence ID" value="MBB6431009.1"/>
    <property type="molecule type" value="Genomic_DNA"/>
</dbReference>
<dbReference type="PROSITE" id="PS50977">
    <property type="entry name" value="HTH_TETR_2"/>
    <property type="match status" value="1"/>
</dbReference>
<accession>A0A7X0LLK6</accession>